<dbReference type="InterPro" id="IPR008271">
    <property type="entry name" value="Ser/Thr_kinase_AS"/>
</dbReference>
<accession>A0ABD3M937</accession>
<evidence type="ECO:0000256" key="5">
    <source>
        <dbReference type="ARBA" id="ARBA00022777"/>
    </source>
</evidence>
<keyword evidence="4 8" id="KW-0547">Nucleotide-binding</keyword>
<dbReference type="FunFam" id="1.10.238.10:FF:000788">
    <property type="entry name" value="Predicted protein"/>
    <property type="match status" value="1"/>
</dbReference>
<dbReference type="AlphaFoldDB" id="A0ABD3M937"/>
<proteinExistence type="inferred from homology"/>
<dbReference type="Gene3D" id="3.30.200.20">
    <property type="entry name" value="Phosphorylase Kinase, domain 1"/>
    <property type="match status" value="1"/>
</dbReference>
<keyword evidence="3" id="KW-0808">Transferase</keyword>
<evidence type="ECO:0000259" key="10">
    <source>
        <dbReference type="PROSITE" id="PS50011"/>
    </source>
</evidence>
<dbReference type="InterPro" id="IPR011992">
    <property type="entry name" value="EF-hand-dom_pair"/>
</dbReference>
<dbReference type="SUPFAM" id="SSF56112">
    <property type="entry name" value="Protein kinase-like (PK-like)"/>
    <property type="match status" value="2"/>
</dbReference>
<dbReference type="InterPro" id="IPR000719">
    <property type="entry name" value="Prot_kinase_dom"/>
</dbReference>
<dbReference type="Gene3D" id="1.10.510.10">
    <property type="entry name" value="Transferase(Phosphotransferase) domain 1"/>
    <property type="match status" value="1"/>
</dbReference>
<feature type="binding site" evidence="8">
    <location>
        <position position="225"/>
    </location>
    <ligand>
        <name>ATP</name>
        <dbReference type="ChEBI" id="CHEBI:30616"/>
    </ligand>
</feature>
<feature type="domain" description="Protein kinase" evidence="10">
    <location>
        <begin position="196"/>
        <end position="494"/>
    </location>
</feature>
<dbReference type="EMBL" id="JALLBG020000206">
    <property type="protein sequence ID" value="KAL3759251.1"/>
    <property type="molecule type" value="Genomic_DNA"/>
</dbReference>
<dbReference type="Gene3D" id="1.10.238.10">
    <property type="entry name" value="EF-hand"/>
    <property type="match status" value="2"/>
</dbReference>
<dbReference type="PROSITE" id="PS50222">
    <property type="entry name" value="EF_HAND_2"/>
    <property type="match status" value="1"/>
</dbReference>
<feature type="region of interest" description="Disordered" evidence="9">
    <location>
        <begin position="697"/>
        <end position="787"/>
    </location>
</feature>
<evidence type="ECO:0008006" key="14">
    <source>
        <dbReference type="Google" id="ProtNLM"/>
    </source>
</evidence>
<evidence type="ECO:0000256" key="8">
    <source>
        <dbReference type="PROSITE-ProRule" id="PRU10141"/>
    </source>
</evidence>
<organism evidence="12 13">
    <name type="scientific">Discostella pseudostelligera</name>
    <dbReference type="NCBI Taxonomy" id="259834"/>
    <lineage>
        <taxon>Eukaryota</taxon>
        <taxon>Sar</taxon>
        <taxon>Stramenopiles</taxon>
        <taxon>Ochrophyta</taxon>
        <taxon>Bacillariophyta</taxon>
        <taxon>Coscinodiscophyceae</taxon>
        <taxon>Thalassiosirophycidae</taxon>
        <taxon>Stephanodiscales</taxon>
        <taxon>Stephanodiscaceae</taxon>
        <taxon>Discostella</taxon>
    </lineage>
</organism>
<dbReference type="InterPro" id="IPR050205">
    <property type="entry name" value="CDPK_Ser/Thr_kinases"/>
</dbReference>
<reference evidence="12 13" key="1">
    <citation type="submission" date="2024-10" db="EMBL/GenBank/DDBJ databases">
        <title>Updated reference genomes for cyclostephanoid diatoms.</title>
        <authorList>
            <person name="Roberts W.R."/>
            <person name="Alverson A.J."/>
        </authorList>
    </citation>
    <scope>NUCLEOTIDE SEQUENCE [LARGE SCALE GENOMIC DNA]</scope>
    <source>
        <strain evidence="12 13">AJA232-27</strain>
    </source>
</reference>
<dbReference type="GO" id="GO:0004674">
    <property type="term" value="F:protein serine/threonine kinase activity"/>
    <property type="evidence" value="ECO:0007669"/>
    <property type="project" value="UniProtKB-KW"/>
</dbReference>
<evidence type="ECO:0000256" key="4">
    <source>
        <dbReference type="ARBA" id="ARBA00022741"/>
    </source>
</evidence>
<keyword evidence="5" id="KW-0418">Kinase</keyword>
<evidence type="ECO:0000256" key="2">
    <source>
        <dbReference type="ARBA" id="ARBA00022527"/>
    </source>
</evidence>
<sequence>MGNCLSGSSSAAVRSSGDGGDGGGTSSRKQKSGATAQTTSTTISSSLPINEKSKASPASIVDKSPSSPIRQAEQASHSHHSSVNFDSSANSLSSSSGGNGSNGNNNNSSSPTSSRHHHHHHHAQAKTDPIASSFSSTSSPTTTESQHRRRKSRHEFCHSDSKVGLTDILCGDLKNPNLVRIEVPLGKPIEEVYSGVHDGPVLGSGISGIVRLVTHKETSVSYACKCLDLALIDNEEGLRQLKEEIYIMCQLDHPNIIRLEEVYESHSEIYLVQEVCKGGELFDRLDEQPDYHYTEAQCARLVKQMLSSLRYIHNKGIIHRDLKLENFLFSDVDADSELKMIDFGLSKHFTFGEVHHEAVGTPYTVAPEVIRGSYDERCDVWAIGENLKRERDLRLVYSFSLLPLLRSLIRLLPPNRTGVITYLLLSGEPPFGGCGGPEPLMQVRDNILNGDFRFEPREIWRTVSQDAKDFITRLLVVDPLDRPTAQVAQELKWLKKWSTKERCENGEDSMIDPSVVRALVGFKEYSDMRKLLCEVLSFTLLPDQIQDLRKEFEKYDQEGTGEITLSTLKKVLIGNASTGSLGGLTEAEVVDIFNAMRVRKGETSIRWHDFIAAGMSQCQVDDRNLRLAFGRLDQENKGYISFENVMDITGDIVFESEDEMLTMWGESLKDVNCKGALITYEDFVLLMKGQARDSRSRSSSLQGLAAVPEIPVEDEEESHTSNESDIPIEPPVNIAPSKPPTMTKEPSIDLSLVGSPKQVSDDKVYGRTNSSSAPTTPILHGKSFGENESTIDAEDGGGVTFNEKPTIFTIPDLNLTPPQTPVRGPADYVTPTVGRGTISPQLLSLISPPIIPVLSSTRGRSISLDEKELPSNQEEPTTHLLNLKRDSRRAMAIPEHVHKPSDIVSHGKDKAFLDTCSLRCNRNLYRAHREFRHAVTEACKRFELEQMRRAEVELKAKEQASAKSKAGLVMRHGQGLSEQSIKDFLKKTMDEQQKQVDQANRRGGRGRGSRKKTISDMSGMLGGSVSSETEVTGVEEVLAPVNEDENLLRNPTRPGEFRKTTYDPFQSMRTLPGGPNEVHLRCMSSRSVSLDEIDRITC</sequence>
<comment type="caution">
    <text evidence="12">The sequence shown here is derived from an EMBL/GenBank/DDBJ whole genome shotgun (WGS) entry which is preliminary data.</text>
</comment>
<dbReference type="PROSITE" id="PS50011">
    <property type="entry name" value="PROTEIN_KINASE_DOM"/>
    <property type="match status" value="1"/>
</dbReference>
<dbReference type="SMART" id="SM00220">
    <property type="entry name" value="S_TKc"/>
    <property type="match status" value="1"/>
</dbReference>
<dbReference type="SUPFAM" id="SSF47473">
    <property type="entry name" value="EF-hand"/>
    <property type="match status" value="1"/>
</dbReference>
<comment type="cofactor">
    <cofactor evidence="1">
        <name>Mg(2+)</name>
        <dbReference type="ChEBI" id="CHEBI:18420"/>
    </cofactor>
</comment>
<evidence type="ECO:0000313" key="12">
    <source>
        <dbReference type="EMBL" id="KAL3759251.1"/>
    </source>
</evidence>
<dbReference type="Proteomes" id="UP001530293">
    <property type="component" value="Unassembled WGS sequence"/>
</dbReference>
<feature type="compositionally biased region" description="Low complexity" evidence="9">
    <location>
        <begin position="32"/>
        <end position="46"/>
    </location>
</feature>
<dbReference type="PANTHER" id="PTHR24349">
    <property type="entry name" value="SERINE/THREONINE-PROTEIN KINASE"/>
    <property type="match status" value="1"/>
</dbReference>
<feature type="compositionally biased region" description="Low complexity" evidence="9">
    <location>
        <begin position="81"/>
        <end position="113"/>
    </location>
</feature>
<dbReference type="CDD" id="cd05117">
    <property type="entry name" value="STKc_CAMK"/>
    <property type="match status" value="1"/>
</dbReference>
<dbReference type="InterPro" id="IPR002048">
    <property type="entry name" value="EF_hand_dom"/>
</dbReference>
<gene>
    <name evidence="12" type="ORF">ACHAWU_002052</name>
</gene>
<dbReference type="InterPro" id="IPR017441">
    <property type="entry name" value="Protein_kinase_ATP_BS"/>
</dbReference>
<evidence type="ECO:0000256" key="7">
    <source>
        <dbReference type="ARBA" id="ARBA00024334"/>
    </source>
</evidence>
<keyword evidence="6 8" id="KW-0067">ATP-binding</keyword>
<feature type="domain" description="EF-hand" evidence="11">
    <location>
        <begin position="543"/>
        <end position="578"/>
    </location>
</feature>
<protein>
    <recommendedName>
        <fullName evidence="14">Calmodulin</fullName>
    </recommendedName>
</protein>
<feature type="region of interest" description="Disordered" evidence="9">
    <location>
        <begin position="989"/>
        <end position="1029"/>
    </location>
</feature>
<feature type="compositionally biased region" description="Polar residues" evidence="9">
    <location>
        <begin position="64"/>
        <end position="75"/>
    </location>
</feature>
<evidence type="ECO:0000256" key="3">
    <source>
        <dbReference type="ARBA" id="ARBA00022679"/>
    </source>
</evidence>
<dbReference type="GO" id="GO:0005524">
    <property type="term" value="F:ATP binding"/>
    <property type="evidence" value="ECO:0007669"/>
    <property type="project" value="UniProtKB-UniRule"/>
</dbReference>
<keyword evidence="13" id="KW-1185">Reference proteome</keyword>
<evidence type="ECO:0000313" key="13">
    <source>
        <dbReference type="Proteomes" id="UP001530293"/>
    </source>
</evidence>
<feature type="compositionally biased region" description="Low complexity" evidence="9">
    <location>
        <begin position="132"/>
        <end position="144"/>
    </location>
</feature>
<feature type="compositionally biased region" description="Basic residues" evidence="9">
    <location>
        <begin position="1002"/>
        <end position="1012"/>
    </location>
</feature>
<keyword evidence="2" id="KW-0723">Serine/threonine-protein kinase</keyword>
<name>A0ABD3M937_9STRA</name>
<evidence type="ECO:0000259" key="11">
    <source>
        <dbReference type="PROSITE" id="PS50222"/>
    </source>
</evidence>
<dbReference type="InterPro" id="IPR011009">
    <property type="entry name" value="Kinase-like_dom_sf"/>
</dbReference>
<feature type="compositionally biased region" description="Basic residues" evidence="9">
    <location>
        <begin position="114"/>
        <end position="124"/>
    </location>
</feature>
<feature type="compositionally biased region" description="Low complexity" evidence="9">
    <location>
        <begin position="1"/>
        <end position="16"/>
    </location>
</feature>
<comment type="similarity">
    <text evidence="7">Belongs to the protein kinase superfamily. Ser/Thr protein kinase family. CDPK subfamily.</text>
</comment>
<dbReference type="Pfam" id="PF00069">
    <property type="entry name" value="Pkinase"/>
    <property type="match status" value="1"/>
</dbReference>
<evidence type="ECO:0000256" key="1">
    <source>
        <dbReference type="ARBA" id="ARBA00001946"/>
    </source>
</evidence>
<evidence type="ECO:0000256" key="9">
    <source>
        <dbReference type="SAM" id="MobiDB-lite"/>
    </source>
</evidence>
<dbReference type="PROSITE" id="PS00108">
    <property type="entry name" value="PROTEIN_KINASE_ST"/>
    <property type="match status" value="1"/>
</dbReference>
<feature type="region of interest" description="Disordered" evidence="9">
    <location>
        <begin position="1"/>
        <end position="156"/>
    </location>
</feature>
<dbReference type="PROSITE" id="PS00107">
    <property type="entry name" value="PROTEIN_KINASE_ATP"/>
    <property type="match status" value="1"/>
</dbReference>
<evidence type="ECO:0000256" key="6">
    <source>
        <dbReference type="ARBA" id="ARBA00022840"/>
    </source>
</evidence>